<evidence type="ECO:0000313" key="3">
    <source>
        <dbReference type="Proteomes" id="UP001218188"/>
    </source>
</evidence>
<dbReference type="Proteomes" id="UP001218188">
    <property type="component" value="Unassembled WGS sequence"/>
</dbReference>
<evidence type="ECO:0000313" key="2">
    <source>
        <dbReference type="EMBL" id="KAJ7027651.1"/>
    </source>
</evidence>
<keyword evidence="3" id="KW-1185">Reference proteome</keyword>
<proteinExistence type="predicted"/>
<name>A0AAD6WY40_9AGAR</name>
<accession>A0AAD6WY40</accession>
<dbReference type="AlphaFoldDB" id="A0AAD6WY40"/>
<feature type="signal peptide" evidence="1">
    <location>
        <begin position="1"/>
        <end position="17"/>
    </location>
</feature>
<reference evidence="2" key="1">
    <citation type="submission" date="2023-03" db="EMBL/GenBank/DDBJ databases">
        <title>Massive genome expansion in bonnet fungi (Mycena s.s.) driven by repeated elements and novel gene families across ecological guilds.</title>
        <authorList>
            <consortium name="Lawrence Berkeley National Laboratory"/>
            <person name="Harder C.B."/>
            <person name="Miyauchi S."/>
            <person name="Viragh M."/>
            <person name="Kuo A."/>
            <person name="Thoen E."/>
            <person name="Andreopoulos B."/>
            <person name="Lu D."/>
            <person name="Skrede I."/>
            <person name="Drula E."/>
            <person name="Henrissat B."/>
            <person name="Morin E."/>
            <person name="Kohler A."/>
            <person name="Barry K."/>
            <person name="LaButti K."/>
            <person name="Morin E."/>
            <person name="Salamov A."/>
            <person name="Lipzen A."/>
            <person name="Mereny Z."/>
            <person name="Hegedus B."/>
            <person name="Baldrian P."/>
            <person name="Stursova M."/>
            <person name="Weitz H."/>
            <person name="Taylor A."/>
            <person name="Grigoriev I.V."/>
            <person name="Nagy L.G."/>
            <person name="Martin F."/>
            <person name="Kauserud H."/>
        </authorList>
    </citation>
    <scope>NUCLEOTIDE SEQUENCE</scope>
    <source>
        <strain evidence="2">CBHHK200</strain>
    </source>
</reference>
<keyword evidence="1" id="KW-0732">Signal</keyword>
<comment type="caution">
    <text evidence="2">The sequence shown here is derived from an EMBL/GenBank/DDBJ whole genome shotgun (WGS) entry which is preliminary data.</text>
</comment>
<feature type="chain" id="PRO_5042295696" evidence="1">
    <location>
        <begin position="18"/>
        <end position="379"/>
    </location>
</feature>
<organism evidence="2 3">
    <name type="scientific">Mycena alexandri</name>
    <dbReference type="NCBI Taxonomy" id="1745969"/>
    <lineage>
        <taxon>Eukaryota</taxon>
        <taxon>Fungi</taxon>
        <taxon>Dikarya</taxon>
        <taxon>Basidiomycota</taxon>
        <taxon>Agaricomycotina</taxon>
        <taxon>Agaricomycetes</taxon>
        <taxon>Agaricomycetidae</taxon>
        <taxon>Agaricales</taxon>
        <taxon>Marasmiineae</taxon>
        <taxon>Mycenaceae</taxon>
        <taxon>Mycena</taxon>
    </lineage>
</organism>
<gene>
    <name evidence="2" type="ORF">C8F04DRAFT_1399407</name>
</gene>
<sequence length="379" mass="40678">MYLLLSFFLLLFFFCIASPPSSPSPPSLPHAIPRRLRPRVQCPTRSPPALSPSTGVDLPGPVCAASIAIDAGMSAHADAVWVESPHAETVAADYRVPAPYADSSRAASPRARWVRGRAFLSSAPLPSQRSPPGQTPFQPRRFNANTSTLAASSFEDSGVSVGERGHGHENVSGGVQEGGVYPPPSSLLFCIPSPSPSLPRARLHRASPSFLYLVFSALAYTAVESSADGTRFRLPRSHLPIPSLSHITRPHPIPRRPPPVYTRRTRARTVGTNRRLRKLALGGDAATHARRVPARRTASPARVREMRSRASTALLSIAVPHRALTLLSPPAPPHLLPPTHLPPHLHPIPPSSPRPRTAAHFLPRLALGAACGMRAVCVD</sequence>
<dbReference type="EMBL" id="JARJCM010000121">
    <property type="protein sequence ID" value="KAJ7027651.1"/>
    <property type="molecule type" value="Genomic_DNA"/>
</dbReference>
<evidence type="ECO:0000256" key="1">
    <source>
        <dbReference type="SAM" id="SignalP"/>
    </source>
</evidence>
<protein>
    <submittedName>
        <fullName evidence="2">Uncharacterized protein</fullName>
    </submittedName>
</protein>